<protein>
    <submittedName>
        <fullName evidence="2">FAD-dependent oxidoreductase</fullName>
    </submittedName>
</protein>
<feature type="domain" description="MnmC-like methyltransferase" evidence="1">
    <location>
        <begin position="121"/>
        <end position="221"/>
    </location>
</feature>
<dbReference type="GO" id="GO:0004808">
    <property type="term" value="F:tRNA (5-methylaminomethyl-2-thiouridylate)(34)-methyltransferase activity"/>
    <property type="evidence" value="ECO:0007669"/>
    <property type="project" value="InterPro"/>
</dbReference>
<dbReference type="InterPro" id="IPR047785">
    <property type="entry name" value="tRNA_MNMC2"/>
</dbReference>
<dbReference type="KEGG" id="geh:HYN69_14060"/>
<dbReference type="Pfam" id="PF05430">
    <property type="entry name" value="Methyltransf_30"/>
    <property type="match status" value="1"/>
</dbReference>
<proteinExistence type="predicted"/>
<evidence type="ECO:0000259" key="1">
    <source>
        <dbReference type="Pfam" id="PF05430"/>
    </source>
</evidence>
<dbReference type="Proteomes" id="UP000244496">
    <property type="component" value="Chromosome"/>
</dbReference>
<dbReference type="PANTHER" id="PTHR39963:SF1">
    <property type="entry name" value="MNMC-LIKE METHYLTRANSFERASE DOMAIN-CONTAINING PROTEIN"/>
    <property type="match status" value="1"/>
</dbReference>
<dbReference type="PANTHER" id="PTHR39963">
    <property type="entry name" value="SLL0983 PROTEIN"/>
    <property type="match status" value="1"/>
</dbReference>
<dbReference type="AlphaFoldDB" id="A0A2S0UNT6"/>
<reference evidence="2 3" key="1">
    <citation type="submission" date="2018-04" db="EMBL/GenBank/DDBJ databases">
        <title>Genome sequencing of Gemmobacter.</title>
        <authorList>
            <person name="Yi H."/>
            <person name="Baek M.-G."/>
        </authorList>
    </citation>
    <scope>NUCLEOTIDE SEQUENCE [LARGE SCALE GENOMIC DNA]</scope>
    <source>
        <strain evidence="2 3">HYN0069</strain>
    </source>
</reference>
<dbReference type="InterPro" id="IPR008471">
    <property type="entry name" value="MnmC-like_methylTransf"/>
</dbReference>
<keyword evidence="3" id="KW-1185">Reference proteome</keyword>
<dbReference type="EMBL" id="CP028918">
    <property type="protein sequence ID" value="AWB49473.1"/>
    <property type="molecule type" value="Genomic_DNA"/>
</dbReference>
<evidence type="ECO:0000313" key="2">
    <source>
        <dbReference type="EMBL" id="AWB49473.1"/>
    </source>
</evidence>
<dbReference type="RefSeq" id="WP_108436290.1">
    <property type="nucleotide sequence ID" value="NZ_CP028918.1"/>
</dbReference>
<dbReference type="SUPFAM" id="SSF53335">
    <property type="entry name" value="S-adenosyl-L-methionine-dependent methyltransferases"/>
    <property type="match status" value="1"/>
</dbReference>
<dbReference type="OrthoDB" id="9786494at2"/>
<dbReference type="NCBIfam" id="NF033855">
    <property type="entry name" value="tRNA_MNMC2"/>
    <property type="match status" value="1"/>
</dbReference>
<gene>
    <name evidence="2" type="ORF">HYN69_14060</name>
</gene>
<dbReference type="GO" id="GO:0016645">
    <property type="term" value="F:oxidoreductase activity, acting on the CH-NH group of donors"/>
    <property type="evidence" value="ECO:0007669"/>
    <property type="project" value="InterPro"/>
</dbReference>
<organism evidence="2 3">
    <name type="scientific">Paragemmobacter aquarius</name>
    <dbReference type="NCBI Taxonomy" id="2169400"/>
    <lineage>
        <taxon>Bacteria</taxon>
        <taxon>Pseudomonadati</taxon>
        <taxon>Pseudomonadota</taxon>
        <taxon>Alphaproteobacteria</taxon>
        <taxon>Rhodobacterales</taxon>
        <taxon>Paracoccaceae</taxon>
        <taxon>Paragemmobacter</taxon>
    </lineage>
</organism>
<evidence type="ECO:0000313" key="3">
    <source>
        <dbReference type="Proteomes" id="UP000244496"/>
    </source>
</evidence>
<name>A0A2S0UNT6_9RHOB</name>
<dbReference type="InterPro" id="IPR029063">
    <property type="entry name" value="SAM-dependent_MTases_sf"/>
</dbReference>
<dbReference type="Gene3D" id="3.40.50.150">
    <property type="entry name" value="Vaccinia Virus protein VP39"/>
    <property type="match status" value="1"/>
</dbReference>
<sequence>MTGGEQGVTWKDGVIPVSTRFDDPYFSLADGLAETRHVFLAGNGLPDRLADGFHVAELGFGTGLNLLALLIAWAGTGRAGTLRYTSFEAYPLDATDIARALRHFPEAQAVAGPFLAAWDSGKRRFALAGIEVEVVIGDARDTLPAWGACADAWFLDGFSPAKNPELWSPELMAEVGAHTATGGTFATYTAAGHVRRSLEAAGFAVERVTGHGRKRHMTTGRK</sequence>
<accession>A0A2S0UNT6</accession>